<dbReference type="InterPro" id="IPR011001">
    <property type="entry name" value="Saposin-like"/>
</dbReference>
<proteinExistence type="predicted"/>
<dbReference type="Pfam" id="PF03489">
    <property type="entry name" value="SapB_2"/>
    <property type="match status" value="1"/>
</dbReference>
<feature type="domain" description="Saposin B-type" evidence="3">
    <location>
        <begin position="56"/>
        <end position="136"/>
    </location>
</feature>
<dbReference type="PANTHER" id="PTHR15541:SF2">
    <property type="entry name" value="GRANULYSIN"/>
    <property type="match status" value="1"/>
</dbReference>
<dbReference type="Proteomes" id="UP001165780">
    <property type="component" value="Unplaced"/>
</dbReference>
<dbReference type="GO" id="GO:0061844">
    <property type="term" value="P:antimicrobial humoral immune response mediated by antimicrobial peptide"/>
    <property type="evidence" value="ECO:0007669"/>
    <property type="project" value="TreeGrafter"/>
</dbReference>
<feature type="signal peptide" evidence="2">
    <location>
        <begin position="1"/>
        <end position="20"/>
    </location>
</feature>
<dbReference type="InterPro" id="IPR008138">
    <property type="entry name" value="SapB_2"/>
</dbReference>
<dbReference type="Gene3D" id="1.10.225.10">
    <property type="entry name" value="Saposin-like"/>
    <property type="match status" value="1"/>
</dbReference>
<evidence type="ECO:0000256" key="1">
    <source>
        <dbReference type="ARBA" id="ARBA00023157"/>
    </source>
</evidence>
<name>A0A9W2UJZ7_PANPR</name>
<evidence type="ECO:0000256" key="2">
    <source>
        <dbReference type="SAM" id="SignalP"/>
    </source>
</evidence>
<gene>
    <name evidence="5" type="primary">LOC109263969</name>
</gene>
<evidence type="ECO:0000313" key="5">
    <source>
        <dbReference type="RefSeq" id="XP_053746858.1"/>
    </source>
</evidence>
<dbReference type="PANTHER" id="PTHR15541">
    <property type="entry name" value="GRANULYSIN RELATED"/>
    <property type="match status" value="1"/>
</dbReference>
<keyword evidence="4" id="KW-1185">Reference proteome</keyword>
<dbReference type="GO" id="GO:0031640">
    <property type="term" value="P:killing of cells of another organism"/>
    <property type="evidence" value="ECO:0007669"/>
    <property type="project" value="TreeGrafter"/>
</dbReference>
<feature type="chain" id="PRO_5040805924" evidence="2">
    <location>
        <begin position="21"/>
        <end position="138"/>
    </location>
</feature>
<evidence type="ECO:0000313" key="4">
    <source>
        <dbReference type="Proteomes" id="UP001165780"/>
    </source>
</evidence>
<sequence>MTSWALLLLASVLLATPGLTFSGLNPEDNDLMTPDLGQEKQFLESLVLESPQGDQLAIKCKICKVTIQALRKALGNDITQEAIKQAASLVCRELFPLDGICKEIINKFLDKITQGIMNGKSPEEICVKLRICKSEKGL</sequence>
<dbReference type="InterPro" id="IPR008139">
    <property type="entry name" value="SaposinB_dom"/>
</dbReference>
<evidence type="ECO:0000259" key="3">
    <source>
        <dbReference type="PROSITE" id="PS50015"/>
    </source>
</evidence>
<dbReference type="GeneID" id="109263969"/>
<keyword evidence="2" id="KW-0732">Signal</keyword>
<accession>A0A9W2UJZ7</accession>
<dbReference type="KEGG" id="ppad:109263969"/>
<dbReference type="GO" id="GO:0042742">
    <property type="term" value="P:defense response to bacterium"/>
    <property type="evidence" value="ECO:0007669"/>
    <property type="project" value="InterPro"/>
</dbReference>
<dbReference type="AlphaFoldDB" id="A0A9W2UJZ7"/>
<dbReference type="InterPro" id="IPR038847">
    <property type="entry name" value="Granulysin-like"/>
</dbReference>
<protein>
    <submittedName>
        <fullName evidence="5">Antimicrobial peptide NK-lysin-like</fullName>
    </submittedName>
</protein>
<dbReference type="RefSeq" id="XP_053746858.1">
    <property type="nucleotide sequence ID" value="XM_053890883.1"/>
</dbReference>
<organism evidence="4 5">
    <name type="scientific">Panthera pardus</name>
    <name type="common">Leopard</name>
    <name type="synonym">Felis pardus</name>
    <dbReference type="NCBI Taxonomy" id="9691"/>
    <lineage>
        <taxon>Eukaryota</taxon>
        <taxon>Metazoa</taxon>
        <taxon>Chordata</taxon>
        <taxon>Craniata</taxon>
        <taxon>Vertebrata</taxon>
        <taxon>Euteleostomi</taxon>
        <taxon>Mammalia</taxon>
        <taxon>Eutheria</taxon>
        <taxon>Laurasiatheria</taxon>
        <taxon>Carnivora</taxon>
        <taxon>Feliformia</taxon>
        <taxon>Felidae</taxon>
        <taxon>Pantherinae</taxon>
        <taxon>Panthera</taxon>
    </lineage>
</organism>
<dbReference type="SMART" id="SM00741">
    <property type="entry name" value="SapB"/>
    <property type="match status" value="1"/>
</dbReference>
<reference evidence="5" key="1">
    <citation type="submission" date="2025-08" db="UniProtKB">
        <authorList>
            <consortium name="RefSeq"/>
        </authorList>
    </citation>
    <scope>IDENTIFICATION</scope>
    <source>
        <tissue evidence="5">Whole blood</tissue>
    </source>
</reference>
<keyword evidence="1" id="KW-1015">Disulfide bond</keyword>
<dbReference type="GO" id="GO:0044194">
    <property type="term" value="C:cytolytic granule"/>
    <property type="evidence" value="ECO:0007669"/>
    <property type="project" value="TreeGrafter"/>
</dbReference>
<dbReference type="PROSITE" id="PS50015">
    <property type="entry name" value="SAP_B"/>
    <property type="match status" value="1"/>
</dbReference>
<dbReference type="SUPFAM" id="SSF47862">
    <property type="entry name" value="Saposin"/>
    <property type="match status" value="1"/>
</dbReference>